<keyword evidence="8 12" id="KW-0798">TonB box</keyword>
<name>A0A521FG91_9SPHI</name>
<dbReference type="PANTHER" id="PTHR32552:SF81">
    <property type="entry name" value="TONB-DEPENDENT OUTER MEMBRANE RECEPTOR"/>
    <property type="match status" value="1"/>
</dbReference>
<organism evidence="16 17">
    <name type="scientific">Pedobacter westerhofensis</name>
    <dbReference type="NCBI Taxonomy" id="425512"/>
    <lineage>
        <taxon>Bacteria</taxon>
        <taxon>Pseudomonadati</taxon>
        <taxon>Bacteroidota</taxon>
        <taxon>Sphingobacteriia</taxon>
        <taxon>Sphingobacteriales</taxon>
        <taxon>Sphingobacteriaceae</taxon>
        <taxon>Pedobacter</taxon>
    </lineage>
</organism>
<evidence type="ECO:0000256" key="7">
    <source>
        <dbReference type="ARBA" id="ARBA00023065"/>
    </source>
</evidence>
<sequence length="1037" mass="112697">MKKKLLLLLWGTILLAAQVFAQQITVTGRVTSPDGLPMPGVSVRVKGSTTIALTEVSGNYTIRTQKGDVLAFSYIGTLSQERTVGNSTKIDLVLKDDENSLNEVVVTALGQKVSKRSLGSSQQTVKGADIAGTQRENFINALQGRVAGVEVTSTSGVPGASSAITIRGVSSISGSNSPLFIVDGLPVDNKTLNTSAFVSDASSTTSFANRGVDFTNRAADINPEDIESLVVLKGPEAAALYGIDAANGAIVITTKRGKAGAGSVNYSNSFRVEAIRSKPEIQHVYGVGTNGQSNTVTSLASGAYTNFGTPFAPGTQLYNNIDDFFQKGFTQKHNLSFDGGSDKVNYRISTSYTNQEGVVPNSKYDRFNLNGSSQGQVNSWLKTDLSMSYTYSDNDQSFKGGNGPLIGLLVWPQTDDARNYLTPAGTKRPISLPGFPNGLLNDIDNPYFSLNKNIINSKVNRIISNFGLTITPFSWVNFKTNIGIDAYTSQNLIIKHPESSAGYSRGGTIDVANDITRNLNMQNLLNFTKRNITKDLSFTVTLGNAIQDAKSNIDSGYGENFLDPNFVSLNNTATRLNRTTIAQRRLVSFFGTTTLNYKDYLYLNVSGRNDRTSTIPIDSYSFFYPAVTGSFVFTDVPAFSGLKKIFTSGKLRAAYAEVGKDARPYAYQPSLENKLTTGGGYGYGFTGPNPTLKPEFARSYEFGTELAFLNDRLGVDVAVYRKETKDQIVNDIRGSYATGFILLNLNGGVTRNNGIEVSLRGTPVQSTNFSWDILANFEHAKGTVISLPNSLPESYVSDTWLYANVRNGNTPGNSTRSLSGLFYLRNDKGDILINPTTGLPVRSTTFIDRGYDRQPDFSIGLTNTFRYKDFSLSFLIDTRKGGDILNATEHYLTTLGLSTRTLDRNTPRVISGVLQDGKENSSTPTKNTIVINPNLQNTYYTSTSEEQFIEKDINWVRLKDVTLSYKLPAKMLKRQKFFKDVSVFVTGTDLFLITNYTGLDPVVNGNSAAVGGSGGQGIDFGNFPMPIGINFGLKVSL</sequence>
<evidence type="ECO:0000256" key="6">
    <source>
        <dbReference type="ARBA" id="ARBA00023004"/>
    </source>
</evidence>
<dbReference type="Pfam" id="PF07715">
    <property type="entry name" value="Plug"/>
    <property type="match status" value="1"/>
</dbReference>
<keyword evidence="7" id="KW-0406">Ion transport</keyword>
<dbReference type="InterPro" id="IPR023996">
    <property type="entry name" value="TonB-dep_OMP_SusC/RagA"/>
</dbReference>
<dbReference type="AlphaFoldDB" id="A0A521FG91"/>
<evidence type="ECO:0000259" key="14">
    <source>
        <dbReference type="Pfam" id="PF00593"/>
    </source>
</evidence>
<dbReference type="InterPro" id="IPR037066">
    <property type="entry name" value="Plug_dom_sf"/>
</dbReference>
<dbReference type="NCBIfam" id="TIGR04056">
    <property type="entry name" value="OMP_RagA_SusC"/>
    <property type="match status" value="1"/>
</dbReference>
<keyword evidence="4" id="KW-0410">Iron transport</keyword>
<dbReference type="InterPro" id="IPR000531">
    <property type="entry name" value="Beta-barrel_TonB"/>
</dbReference>
<evidence type="ECO:0000256" key="12">
    <source>
        <dbReference type="RuleBase" id="RU003357"/>
    </source>
</evidence>
<feature type="domain" description="TonB-dependent receptor-like beta-barrel" evidence="14">
    <location>
        <begin position="417"/>
        <end position="870"/>
    </location>
</feature>
<dbReference type="Gene3D" id="2.170.130.10">
    <property type="entry name" value="TonB-dependent receptor, plug domain"/>
    <property type="match status" value="1"/>
</dbReference>
<keyword evidence="2 11" id="KW-0813">Transport</keyword>
<evidence type="ECO:0000256" key="3">
    <source>
        <dbReference type="ARBA" id="ARBA00022452"/>
    </source>
</evidence>
<comment type="similarity">
    <text evidence="11 12">Belongs to the TonB-dependent receptor family.</text>
</comment>
<keyword evidence="6" id="KW-0408">Iron</keyword>
<feature type="chain" id="PRO_5021804154" evidence="13">
    <location>
        <begin position="22"/>
        <end position="1037"/>
    </location>
</feature>
<keyword evidence="5 11" id="KW-0812">Transmembrane</keyword>
<comment type="subcellular location">
    <subcellularLocation>
        <location evidence="1 11">Cell outer membrane</location>
        <topology evidence="1 11">Multi-pass membrane protein</topology>
    </subcellularLocation>
</comment>
<reference evidence="16 17" key="1">
    <citation type="submission" date="2017-05" db="EMBL/GenBank/DDBJ databases">
        <authorList>
            <person name="Varghese N."/>
            <person name="Submissions S."/>
        </authorList>
    </citation>
    <scope>NUCLEOTIDE SEQUENCE [LARGE SCALE GENOMIC DNA]</scope>
    <source>
        <strain evidence="16 17">DSM 19036</strain>
    </source>
</reference>
<dbReference type="Pfam" id="PF13715">
    <property type="entry name" value="CarbopepD_reg_2"/>
    <property type="match status" value="1"/>
</dbReference>
<dbReference type="SUPFAM" id="SSF49464">
    <property type="entry name" value="Carboxypeptidase regulatory domain-like"/>
    <property type="match status" value="1"/>
</dbReference>
<dbReference type="PANTHER" id="PTHR32552">
    <property type="entry name" value="FERRICHROME IRON RECEPTOR-RELATED"/>
    <property type="match status" value="1"/>
</dbReference>
<dbReference type="GO" id="GO:0009279">
    <property type="term" value="C:cell outer membrane"/>
    <property type="evidence" value="ECO:0007669"/>
    <property type="project" value="UniProtKB-SubCell"/>
</dbReference>
<keyword evidence="13" id="KW-0732">Signal</keyword>
<dbReference type="NCBIfam" id="TIGR04057">
    <property type="entry name" value="SusC_RagA_signa"/>
    <property type="match status" value="1"/>
</dbReference>
<dbReference type="InterPro" id="IPR023997">
    <property type="entry name" value="TonB-dep_OMP_SusC/RagA_CS"/>
</dbReference>
<dbReference type="Gene3D" id="2.40.170.20">
    <property type="entry name" value="TonB-dependent receptor, beta-barrel domain"/>
    <property type="match status" value="1"/>
</dbReference>
<dbReference type="Gene3D" id="2.60.40.1120">
    <property type="entry name" value="Carboxypeptidase-like, regulatory domain"/>
    <property type="match status" value="1"/>
</dbReference>
<feature type="signal peptide" evidence="13">
    <location>
        <begin position="1"/>
        <end position="21"/>
    </location>
</feature>
<dbReference type="RefSeq" id="WP_142530254.1">
    <property type="nucleotide sequence ID" value="NZ_CBCSJO010000011.1"/>
</dbReference>
<dbReference type="Proteomes" id="UP000320300">
    <property type="component" value="Unassembled WGS sequence"/>
</dbReference>
<accession>A0A521FG91</accession>
<dbReference type="OrthoDB" id="9768177at2"/>
<proteinExistence type="inferred from homology"/>
<dbReference type="PROSITE" id="PS52016">
    <property type="entry name" value="TONB_DEPENDENT_REC_3"/>
    <property type="match status" value="1"/>
</dbReference>
<keyword evidence="3 11" id="KW-1134">Transmembrane beta strand</keyword>
<evidence type="ECO:0000256" key="9">
    <source>
        <dbReference type="ARBA" id="ARBA00023136"/>
    </source>
</evidence>
<dbReference type="InterPro" id="IPR039426">
    <property type="entry name" value="TonB-dep_rcpt-like"/>
</dbReference>
<evidence type="ECO:0000256" key="2">
    <source>
        <dbReference type="ARBA" id="ARBA00022448"/>
    </source>
</evidence>
<evidence type="ECO:0000259" key="15">
    <source>
        <dbReference type="Pfam" id="PF07715"/>
    </source>
</evidence>
<feature type="domain" description="TonB-dependent receptor plug" evidence="15">
    <location>
        <begin position="115"/>
        <end position="249"/>
    </location>
</feature>
<dbReference type="InterPro" id="IPR012910">
    <property type="entry name" value="Plug_dom"/>
</dbReference>
<evidence type="ECO:0000256" key="10">
    <source>
        <dbReference type="ARBA" id="ARBA00023237"/>
    </source>
</evidence>
<dbReference type="EMBL" id="FXTN01000012">
    <property type="protein sequence ID" value="SMO95206.1"/>
    <property type="molecule type" value="Genomic_DNA"/>
</dbReference>
<evidence type="ECO:0000313" key="17">
    <source>
        <dbReference type="Proteomes" id="UP000320300"/>
    </source>
</evidence>
<evidence type="ECO:0000313" key="16">
    <source>
        <dbReference type="EMBL" id="SMO95206.1"/>
    </source>
</evidence>
<protein>
    <submittedName>
        <fullName evidence="16">TonB-linked outer membrane protein, SusC/RagA family</fullName>
    </submittedName>
</protein>
<dbReference type="Pfam" id="PF00593">
    <property type="entry name" value="TonB_dep_Rec_b-barrel"/>
    <property type="match status" value="1"/>
</dbReference>
<gene>
    <name evidence="16" type="ORF">SAMN06265348_11240</name>
</gene>
<evidence type="ECO:0000256" key="4">
    <source>
        <dbReference type="ARBA" id="ARBA00022496"/>
    </source>
</evidence>
<keyword evidence="17" id="KW-1185">Reference proteome</keyword>
<dbReference type="InterPro" id="IPR036942">
    <property type="entry name" value="Beta-barrel_TonB_sf"/>
</dbReference>
<evidence type="ECO:0000256" key="5">
    <source>
        <dbReference type="ARBA" id="ARBA00022692"/>
    </source>
</evidence>
<evidence type="ECO:0000256" key="13">
    <source>
        <dbReference type="SAM" id="SignalP"/>
    </source>
</evidence>
<dbReference type="GO" id="GO:0006826">
    <property type="term" value="P:iron ion transport"/>
    <property type="evidence" value="ECO:0007669"/>
    <property type="project" value="UniProtKB-KW"/>
</dbReference>
<evidence type="ECO:0000256" key="11">
    <source>
        <dbReference type="PROSITE-ProRule" id="PRU01360"/>
    </source>
</evidence>
<keyword evidence="9 11" id="KW-0472">Membrane</keyword>
<evidence type="ECO:0000256" key="8">
    <source>
        <dbReference type="ARBA" id="ARBA00023077"/>
    </source>
</evidence>
<evidence type="ECO:0000256" key="1">
    <source>
        <dbReference type="ARBA" id="ARBA00004571"/>
    </source>
</evidence>
<keyword evidence="10 11" id="KW-0998">Cell outer membrane</keyword>
<dbReference type="InterPro" id="IPR008969">
    <property type="entry name" value="CarboxyPept-like_regulatory"/>
</dbReference>
<dbReference type="SUPFAM" id="SSF56935">
    <property type="entry name" value="Porins"/>
    <property type="match status" value="1"/>
</dbReference>